<keyword evidence="5 13" id="KW-0698">rRNA processing</keyword>
<name>A0A1V9XIB4_9ACAR</name>
<keyword evidence="7 13" id="KW-0808">Transferase</keyword>
<proteinExistence type="inferred from homology"/>
<sequence>MTKFRKHLQNKKRNHEKNRAKKLKTARPAGLYKRELRSINALTSTSLSGIEARNKQSFSKLQVKVEKNNQSDRVPGEIKKYKERPTNSSPDELDVNLSSDKTRADLTPIKQKGENQKNSFHLKNESLVNSTVVTTSSVLKKPTNSNKRWKKLKAELREKKKQKQLQSIEDGAIQRSVDYSPVSEDEGDARDFKAMLLSKATSISRRREKKREWRRQVKRLQRLKLKWTKEGKANIEELVVQWRKEQNLTNSDAESPSLKAGRCIANNNGSSNTLSTKGSICEIVTKEDLKVATKKGHQNYDRKAKANSEGSEFSEQKEANDVCEINLPRFMPGVRKLGDTNIQNATTQSGVRNKALQRLRVAQFRIINETLYTSKSNEAEQIFRNDASAFWVYHEGYRSQVSRWPINPLDHLIDEIKCHVPRSTCIADFGCGDAKLAKTLKPLGYKVHSFDFVSVNEHVTACNIKDVPLEDGSVDVTVMCLSLMGTDMGQFVLEANRILKKGGTLKVAEVESRIPSVEGFTKILKRYGFSLTKQNTSHNMFLFFDFRKAKTTPKGAENSMVKPLWLKACFYKKR</sequence>
<keyword evidence="17" id="KW-1185">Reference proteome</keyword>
<evidence type="ECO:0000256" key="4">
    <source>
        <dbReference type="ARBA" id="ARBA00022491"/>
    </source>
</evidence>
<feature type="region of interest" description="Disordered" evidence="15">
    <location>
        <begin position="65"/>
        <end position="104"/>
    </location>
</feature>
<evidence type="ECO:0000256" key="3">
    <source>
        <dbReference type="ARBA" id="ARBA00020203"/>
    </source>
</evidence>
<keyword evidence="12 13" id="KW-0539">Nucleus</keyword>
<evidence type="ECO:0000313" key="17">
    <source>
        <dbReference type="Proteomes" id="UP000192247"/>
    </source>
</evidence>
<evidence type="ECO:0000256" key="10">
    <source>
        <dbReference type="ARBA" id="ARBA00023015"/>
    </source>
</evidence>
<dbReference type="PANTHER" id="PTHR12787">
    <property type="entry name" value="RIBOSOMAL RNA-PROCESSING PROTEIN 8"/>
    <property type="match status" value="1"/>
</dbReference>
<feature type="compositionally biased region" description="Basic and acidic residues" evidence="15">
    <location>
        <begin position="65"/>
        <end position="85"/>
    </location>
</feature>
<dbReference type="Pfam" id="PF05148">
    <property type="entry name" value="Methyltransf_8"/>
    <property type="match status" value="1"/>
</dbReference>
<dbReference type="Gene3D" id="3.40.50.150">
    <property type="entry name" value="Vaccinia Virus protein VP39"/>
    <property type="match status" value="1"/>
</dbReference>
<dbReference type="GO" id="GO:0000183">
    <property type="term" value="P:rDNA heterochromatin formation"/>
    <property type="evidence" value="ECO:0007669"/>
    <property type="project" value="TreeGrafter"/>
</dbReference>
<dbReference type="GO" id="GO:0005730">
    <property type="term" value="C:nucleolus"/>
    <property type="evidence" value="ECO:0007669"/>
    <property type="project" value="UniProtKB-SubCell"/>
</dbReference>
<gene>
    <name evidence="16" type="ORF">BIW11_09963</name>
</gene>
<keyword evidence="9" id="KW-0156">Chromatin regulator</keyword>
<evidence type="ECO:0000256" key="9">
    <source>
        <dbReference type="ARBA" id="ARBA00022853"/>
    </source>
</evidence>
<dbReference type="GO" id="GO:0006364">
    <property type="term" value="P:rRNA processing"/>
    <property type="evidence" value="ECO:0007669"/>
    <property type="project" value="UniProtKB-UniRule"/>
</dbReference>
<comment type="subcellular location">
    <subcellularLocation>
        <location evidence="1 13">Nucleus</location>
        <location evidence="1 13">Nucleolus</location>
    </subcellularLocation>
</comment>
<dbReference type="FunFam" id="3.40.50.150:FF:000068">
    <property type="entry name" value="Ribosomal RNA-processing protein 8"/>
    <property type="match status" value="1"/>
</dbReference>
<dbReference type="InterPro" id="IPR007823">
    <property type="entry name" value="RRP8"/>
</dbReference>
<evidence type="ECO:0000256" key="7">
    <source>
        <dbReference type="ARBA" id="ARBA00022679"/>
    </source>
</evidence>
<keyword evidence="6 13" id="KW-0489">Methyltransferase</keyword>
<feature type="coiled-coil region" evidence="14">
    <location>
        <begin position="203"/>
        <end position="230"/>
    </location>
</feature>
<dbReference type="EC" id="2.1.1.-" evidence="13"/>
<dbReference type="EMBL" id="MNPL01010499">
    <property type="protein sequence ID" value="OQR73092.1"/>
    <property type="molecule type" value="Genomic_DNA"/>
</dbReference>
<evidence type="ECO:0000256" key="5">
    <source>
        <dbReference type="ARBA" id="ARBA00022552"/>
    </source>
</evidence>
<dbReference type="CDD" id="cd02440">
    <property type="entry name" value="AdoMet_MTases"/>
    <property type="match status" value="1"/>
</dbReference>
<evidence type="ECO:0000256" key="2">
    <source>
        <dbReference type="ARBA" id="ARBA00006301"/>
    </source>
</evidence>
<evidence type="ECO:0000256" key="14">
    <source>
        <dbReference type="SAM" id="Coils"/>
    </source>
</evidence>
<keyword evidence="10" id="KW-0805">Transcription regulation</keyword>
<reference evidence="16 17" key="1">
    <citation type="journal article" date="2017" name="Gigascience">
        <title>Draft genome of the honey bee ectoparasitic mite, Tropilaelaps mercedesae, is shaped by the parasitic life history.</title>
        <authorList>
            <person name="Dong X."/>
            <person name="Armstrong S.D."/>
            <person name="Xia D."/>
            <person name="Makepeace B.L."/>
            <person name="Darby A.C."/>
            <person name="Kadowaki T."/>
        </authorList>
    </citation>
    <scope>NUCLEOTIDE SEQUENCE [LARGE SCALE GENOMIC DNA]</scope>
    <source>
        <strain evidence="16">Wuxi-XJTLU</strain>
    </source>
</reference>
<keyword evidence="11" id="KW-0804">Transcription</keyword>
<dbReference type="STRING" id="418985.A0A1V9XIB4"/>
<accession>A0A1V9XIB4</accession>
<dbReference type="GO" id="GO:0008168">
    <property type="term" value="F:methyltransferase activity"/>
    <property type="evidence" value="ECO:0007669"/>
    <property type="project" value="UniProtKB-KW"/>
</dbReference>
<evidence type="ECO:0000256" key="8">
    <source>
        <dbReference type="ARBA" id="ARBA00022691"/>
    </source>
</evidence>
<dbReference type="InterPro" id="IPR029063">
    <property type="entry name" value="SAM-dependent_MTases_sf"/>
</dbReference>
<feature type="region of interest" description="Disordered" evidence="15">
    <location>
        <begin position="1"/>
        <end position="31"/>
    </location>
</feature>
<dbReference type="GO" id="GO:0005677">
    <property type="term" value="C:chromatin silencing complex"/>
    <property type="evidence" value="ECO:0007669"/>
    <property type="project" value="TreeGrafter"/>
</dbReference>
<comment type="similarity">
    <text evidence="2 13">Belongs to the methyltransferase superfamily. RRP8 family.</text>
</comment>
<dbReference type="Gene3D" id="1.10.10.2150">
    <property type="entry name" value="Ribosomal RNA-processing protein 8, N-terminal domain"/>
    <property type="match status" value="1"/>
</dbReference>
<keyword evidence="8 13" id="KW-0949">S-adenosyl-L-methionine</keyword>
<evidence type="ECO:0000256" key="13">
    <source>
        <dbReference type="RuleBase" id="RU365074"/>
    </source>
</evidence>
<dbReference type="GO" id="GO:0046015">
    <property type="term" value="P:regulation of transcription by glucose"/>
    <property type="evidence" value="ECO:0007669"/>
    <property type="project" value="TreeGrafter"/>
</dbReference>
<dbReference type="InParanoid" id="A0A1V9XIB4"/>
<comment type="function">
    <text evidence="13">Probable methyltransferase required to silence rDNA.</text>
</comment>
<evidence type="ECO:0000256" key="6">
    <source>
        <dbReference type="ARBA" id="ARBA00022603"/>
    </source>
</evidence>
<dbReference type="OrthoDB" id="10258825at2759"/>
<evidence type="ECO:0000256" key="1">
    <source>
        <dbReference type="ARBA" id="ARBA00004604"/>
    </source>
</evidence>
<evidence type="ECO:0000256" key="12">
    <source>
        <dbReference type="ARBA" id="ARBA00023242"/>
    </source>
</evidence>
<organism evidence="16 17">
    <name type="scientific">Tropilaelaps mercedesae</name>
    <dbReference type="NCBI Taxonomy" id="418985"/>
    <lineage>
        <taxon>Eukaryota</taxon>
        <taxon>Metazoa</taxon>
        <taxon>Ecdysozoa</taxon>
        <taxon>Arthropoda</taxon>
        <taxon>Chelicerata</taxon>
        <taxon>Arachnida</taxon>
        <taxon>Acari</taxon>
        <taxon>Parasitiformes</taxon>
        <taxon>Mesostigmata</taxon>
        <taxon>Gamasina</taxon>
        <taxon>Dermanyssoidea</taxon>
        <taxon>Laelapidae</taxon>
        <taxon>Tropilaelaps</taxon>
    </lineage>
</organism>
<evidence type="ECO:0000256" key="11">
    <source>
        <dbReference type="ARBA" id="ARBA00023163"/>
    </source>
</evidence>
<dbReference type="AlphaFoldDB" id="A0A1V9XIB4"/>
<feature type="compositionally biased region" description="Basic residues" evidence="15">
    <location>
        <begin position="1"/>
        <end position="25"/>
    </location>
</feature>
<dbReference type="PANTHER" id="PTHR12787:SF0">
    <property type="entry name" value="RIBOSOMAL RNA-PROCESSING PROTEIN 8"/>
    <property type="match status" value="1"/>
</dbReference>
<dbReference type="GO" id="GO:0033553">
    <property type="term" value="C:rDNA heterochromatin"/>
    <property type="evidence" value="ECO:0007669"/>
    <property type="project" value="TreeGrafter"/>
</dbReference>
<evidence type="ECO:0000313" key="16">
    <source>
        <dbReference type="EMBL" id="OQR73092.1"/>
    </source>
</evidence>
<dbReference type="FunFam" id="1.10.10.2150:FF:000001">
    <property type="entry name" value="Ribosomal RNA-processing protein 8"/>
    <property type="match status" value="1"/>
</dbReference>
<comment type="caution">
    <text evidence="16">The sequence shown here is derived from an EMBL/GenBank/DDBJ whole genome shotgun (WGS) entry which is preliminary data.</text>
</comment>
<dbReference type="InterPro" id="IPR042036">
    <property type="entry name" value="RRP8_N"/>
</dbReference>
<keyword evidence="14" id="KW-0175">Coiled coil</keyword>
<dbReference type="GO" id="GO:0042149">
    <property type="term" value="P:cellular response to glucose starvation"/>
    <property type="evidence" value="ECO:0007669"/>
    <property type="project" value="TreeGrafter"/>
</dbReference>
<dbReference type="SUPFAM" id="SSF53335">
    <property type="entry name" value="S-adenosyl-L-methionine-dependent methyltransferases"/>
    <property type="match status" value="1"/>
</dbReference>
<keyword evidence="4" id="KW-0678">Repressor</keyword>
<dbReference type="GO" id="GO:0032259">
    <property type="term" value="P:methylation"/>
    <property type="evidence" value="ECO:0007669"/>
    <property type="project" value="UniProtKB-KW"/>
</dbReference>
<dbReference type="Proteomes" id="UP000192247">
    <property type="component" value="Unassembled WGS sequence"/>
</dbReference>
<protein>
    <recommendedName>
        <fullName evidence="3 13">Ribosomal RNA-processing protein 8</fullName>
        <ecNumber evidence="13">2.1.1.-</ecNumber>
    </recommendedName>
</protein>
<evidence type="ECO:0000256" key="15">
    <source>
        <dbReference type="SAM" id="MobiDB-lite"/>
    </source>
</evidence>